<evidence type="ECO:0000256" key="5">
    <source>
        <dbReference type="SAM" id="Phobius"/>
    </source>
</evidence>
<dbReference type="EMBL" id="FMUN01000004">
    <property type="protein sequence ID" value="SCY22840.1"/>
    <property type="molecule type" value="Genomic_DNA"/>
</dbReference>
<dbReference type="InterPro" id="IPR010432">
    <property type="entry name" value="RDD"/>
</dbReference>
<dbReference type="STRING" id="381306.AN478_01630"/>
<evidence type="ECO:0000313" key="7">
    <source>
        <dbReference type="EMBL" id="SCY22840.1"/>
    </source>
</evidence>
<feature type="transmembrane region" description="Helical" evidence="5">
    <location>
        <begin position="110"/>
        <end position="130"/>
    </location>
</feature>
<sequence length="232" mass="25349">MLDTTVRTETPEGVDLHLHPAGPLERARAWMIDQLLRLGIYALVSFVLGLLGQFGWGLALVVVFLVEWFYPVYFELFHGGATPGKMALGLHAIQDNGAPLEWRGALLRNLLRAADFLPFLYGLGLVVMVLTGRFQRLGDLAAGTLVVYDTERHDQRDSGVQGTLPPPVPLSLEEQQAVLAFAERGGQLSPQRRAELAAVLAPLLPAGAPEPETALHRLANWYRGQGMAEAEP</sequence>
<feature type="transmembrane region" description="Helical" evidence="5">
    <location>
        <begin position="38"/>
        <end position="66"/>
    </location>
</feature>
<gene>
    <name evidence="7" type="ORF">SAMN05661077_1517</name>
</gene>
<evidence type="ECO:0000256" key="2">
    <source>
        <dbReference type="ARBA" id="ARBA00022692"/>
    </source>
</evidence>
<evidence type="ECO:0000256" key="3">
    <source>
        <dbReference type="ARBA" id="ARBA00022989"/>
    </source>
</evidence>
<dbReference type="AlphaFoldDB" id="A0A0P9ERY5"/>
<evidence type="ECO:0000259" key="6">
    <source>
        <dbReference type="Pfam" id="PF06271"/>
    </source>
</evidence>
<keyword evidence="4 5" id="KW-0472">Membrane</keyword>
<feature type="domain" description="RDD" evidence="6">
    <location>
        <begin position="21"/>
        <end position="143"/>
    </location>
</feature>
<dbReference type="Proteomes" id="UP000183104">
    <property type="component" value="Unassembled WGS sequence"/>
</dbReference>
<keyword evidence="2 5" id="KW-0812">Transmembrane</keyword>
<keyword evidence="8" id="KW-1185">Reference proteome</keyword>
<reference evidence="8" key="1">
    <citation type="submission" date="2016-10" db="EMBL/GenBank/DDBJ databases">
        <authorList>
            <person name="Varghese N."/>
        </authorList>
    </citation>
    <scope>NUCLEOTIDE SEQUENCE [LARGE SCALE GENOMIC DNA]</scope>
    <source>
        <strain evidence="8">HL 19</strain>
    </source>
</reference>
<protein>
    <submittedName>
        <fullName evidence="7">Uncharacterized membrane protein YckC, RDD family</fullName>
    </submittedName>
</protein>
<evidence type="ECO:0000256" key="1">
    <source>
        <dbReference type="ARBA" id="ARBA00004141"/>
    </source>
</evidence>
<keyword evidence="3 5" id="KW-1133">Transmembrane helix</keyword>
<name>A0A0P9ERY5_9GAMM</name>
<proteinExistence type="predicted"/>
<organism evidence="7 8">
    <name type="scientific">Thiohalorhabdus denitrificans</name>
    <dbReference type="NCBI Taxonomy" id="381306"/>
    <lineage>
        <taxon>Bacteria</taxon>
        <taxon>Pseudomonadati</taxon>
        <taxon>Pseudomonadota</taxon>
        <taxon>Gammaproteobacteria</taxon>
        <taxon>Thiohalorhabdales</taxon>
        <taxon>Thiohalorhabdaceae</taxon>
        <taxon>Thiohalorhabdus</taxon>
    </lineage>
</organism>
<comment type="subcellular location">
    <subcellularLocation>
        <location evidence="1">Membrane</location>
        <topology evidence="1">Multi-pass membrane protein</topology>
    </subcellularLocation>
</comment>
<dbReference type="RefSeq" id="WP_231627308.1">
    <property type="nucleotide sequence ID" value="NZ_FMUN01000004.1"/>
</dbReference>
<dbReference type="PANTHER" id="PTHR38480:SF1">
    <property type="entry name" value="SLR0254 PROTEIN"/>
    <property type="match status" value="1"/>
</dbReference>
<evidence type="ECO:0000313" key="8">
    <source>
        <dbReference type="Proteomes" id="UP000183104"/>
    </source>
</evidence>
<dbReference type="GO" id="GO:0016020">
    <property type="term" value="C:membrane"/>
    <property type="evidence" value="ECO:0007669"/>
    <property type="project" value="UniProtKB-SubCell"/>
</dbReference>
<accession>A0A0P9ERY5</accession>
<dbReference type="PANTHER" id="PTHR38480">
    <property type="entry name" value="SLR0254 PROTEIN"/>
    <property type="match status" value="1"/>
</dbReference>
<evidence type="ECO:0000256" key="4">
    <source>
        <dbReference type="ARBA" id="ARBA00023136"/>
    </source>
</evidence>
<dbReference type="Pfam" id="PF06271">
    <property type="entry name" value="RDD"/>
    <property type="match status" value="1"/>
</dbReference>